<keyword evidence="1" id="KW-0479">Metal-binding</keyword>
<keyword evidence="2" id="KW-0325">Glycoprotein</keyword>
<evidence type="ECO:0008006" key="7">
    <source>
        <dbReference type="Google" id="ProtNLM"/>
    </source>
</evidence>
<dbReference type="SUPFAM" id="SSF51126">
    <property type="entry name" value="Pectin lyase-like"/>
    <property type="match status" value="1"/>
</dbReference>
<dbReference type="InterPro" id="IPR052063">
    <property type="entry name" value="Polysaccharide_Lyase_1"/>
</dbReference>
<gene>
    <name evidence="5" type="ORF">Pla123a_13900</name>
</gene>
<feature type="compositionally biased region" description="Low complexity" evidence="3">
    <location>
        <begin position="692"/>
        <end position="705"/>
    </location>
</feature>
<evidence type="ECO:0000313" key="5">
    <source>
        <dbReference type="EMBL" id="TWT77594.1"/>
    </source>
</evidence>
<evidence type="ECO:0000256" key="2">
    <source>
        <dbReference type="ARBA" id="ARBA00023180"/>
    </source>
</evidence>
<dbReference type="InterPro" id="IPR011050">
    <property type="entry name" value="Pectin_lyase_fold/virulence"/>
</dbReference>
<feature type="region of interest" description="Disordered" evidence="3">
    <location>
        <begin position="235"/>
        <end position="255"/>
    </location>
</feature>
<proteinExistence type="predicted"/>
<protein>
    <recommendedName>
        <fullName evidence="7">Pectate lyase</fullName>
    </recommendedName>
</protein>
<evidence type="ECO:0000313" key="6">
    <source>
        <dbReference type="Proteomes" id="UP000318478"/>
    </source>
</evidence>
<evidence type="ECO:0000256" key="1">
    <source>
        <dbReference type="ARBA" id="ARBA00022723"/>
    </source>
</evidence>
<dbReference type="Gene3D" id="2.160.20.10">
    <property type="entry name" value="Single-stranded right-handed beta-helix, Pectin lyase-like"/>
    <property type="match status" value="1"/>
</dbReference>
<dbReference type="EMBL" id="SJPO01000003">
    <property type="protein sequence ID" value="TWT77594.1"/>
    <property type="molecule type" value="Genomic_DNA"/>
</dbReference>
<dbReference type="AlphaFoldDB" id="A0A5C5YRK5"/>
<feature type="compositionally biased region" description="Acidic residues" evidence="3">
    <location>
        <begin position="653"/>
        <end position="664"/>
    </location>
</feature>
<dbReference type="PANTHER" id="PTHR42970">
    <property type="entry name" value="PECTATE LYASE C-RELATED"/>
    <property type="match status" value="1"/>
</dbReference>
<name>A0A5C5YRK5_9BACT</name>
<dbReference type="OrthoDB" id="9804686at2"/>
<reference evidence="5 6" key="1">
    <citation type="submission" date="2019-02" db="EMBL/GenBank/DDBJ databases">
        <title>Deep-cultivation of Planctomycetes and their phenomic and genomic characterization uncovers novel biology.</title>
        <authorList>
            <person name="Wiegand S."/>
            <person name="Jogler M."/>
            <person name="Boedeker C."/>
            <person name="Pinto D."/>
            <person name="Vollmers J."/>
            <person name="Rivas-Marin E."/>
            <person name="Kohn T."/>
            <person name="Peeters S.H."/>
            <person name="Heuer A."/>
            <person name="Rast P."/>
            <person name="Oberbeckmann S."/>
            <person name="Bunk B."/>
            <person name="Jeske O."/>
            <person name="Meyerdierks A."/>
            <person name="Storesund J.E."/>
            <person name="Kallscheuer N."/>
            <person name="Luecker S."/>
            <person name="Lage O.M."/>
            <person name="Pohl T."/>
            <person name="Merkel B.J."/>
            <person name="Hornburger P."/>
            <person name="Mueller R.-W."/>
            <person name="Bruemmer F."/>
            <person name="Labrenz M."/>
            <person name="Spormann A.M."/>
            <person name="Op Den Camp H."/>
            <person name="Overmann J."/>
            <person name="Amann R."/>
            <person name="Jetten M.S.M."/>
            <person name="Mascher T."/>
            <person name="Medema M.H."/>
            <person name="Devos D.P."/>
            <person name="Kaster A.-K."/>
            <person name="Ovreas L."/>
            <person name="Rohde M."/>
            <person name="Galperin M.Y."/>
            <person name="Jogler C."/>
        </authorList>
    </citation>
    <scope>NUCLEOTIDE SEQUENCE [LARGE SCALE GENOMIC DNA]</scope>
    <source>
        <strain evidence="5 6">Pla123a</strain>
    </source>
</reference>
<evidence type="ECO:0000256" key="3">
    <source>
        <dbReference type="SAM" id="MobiDB-lite"/>
    </source>
</evidence>
<comment type="caution">
    <text evidence="5">The sequence shown here is derived from an EMBL/GenBank/DDBJ whole genome shotgun (WGS) entry which is preliminary data.</text>
</comment>
<sequence length="718" mass="76745" precursor="true">MHDRLQIVATLLLTAAVADAATSLRVDLSAASGRRDAETLGWHEWEIKETNEASQAFDGVTITLRGNVRGFLQKASLATGATIGADGVESDGAVEIVLEGLPAGPHSLATYHNQPGKQPVGQVNLTAAGARVELTPSTNAQTNEEVATGYVTFDAVAGEPVSVALEAADGRVVLNALELDAGDPRVQASTPTPANFVEHADGDSGQVRLSWKAPRGGSAARYLVRLAAGKDLEEASAGLGSAEPAETTSSKQVMEVDPSDSLRHYCWRVDAVDADGNTTVGDVWSFRVRHLAFPGAEGYGRFARGGRGGRVIKVTTLSDGGPGSLRAAIEADGPRTIVFDVSGRIDLKDRLVIRDNYLTIAGQTAPGKGICISNFNLGMMGAHDNIVRYLRVRPGNTSGETLDGMGMASSDHSIVDHCSISWTQDESFSSRGAKNITLQRTLISEALNIAGHRKYQDGKQHGFAASISGDIGSFHHNLLAHCAGRNWSLAGGLDQADIHAGRLDIRNNVVYNWGYRTTDGGAKQVQFVANYYKPGPATTVFHVLKPERNHAFGPQDYFVEGNVMEGRYGPEPPLAGVVGPRDEPLSEFVYDKPFFPSYVQTESAEDAYLDVLADVGCNVPCLDEHDKRVLRETRDGTTTYQGSRSGMPGLPDAQDDVGGWEDYPEEHRPADWDTDADGLPNAWELEHDLDPNDPADAAADPNGDGYTNLEDYLNGLAG</sequence>
<feature type="region of interest" description="Disordered" evidence="3">
    <location>
        <begin position="630"/>
        <end position="706"/>
    </location>
</feature>
<dbReference type="Proteomes" id="UP000318478">
    <property type="component" value="Unassembled WGS sequence"/>
</dbReference>
<keyword evidence="4" id="KW-0732">Signal</keyword>
<feature type="signal peptide" evidence="4">
    <location>
        <begin position="1"/>
        <end position="20"/>
    </location>
</feature>
<organism evidence="5 6">
    <name type="scientific">Posidoniimonas polymericola</name>
    <dbReference type="NCBI Taxonomy" id="2528002"/>
    <lineage>
        <taxon>Bacteria</taxon>
        <taxon>Pseudomonadati</taxon>
        <taxon>Planctomycetota</taxon>
        <taxon>Planctomycetia</taxon>
        <taxon>Pirellulales</taxon>
        <taxon>Lacipirellulaceae</taxon>
        <taxon>Posidoniimonas</taxon>
    </lineage>
</organism>
<dbReference type="InterPro" id="IPR012334">
    <property type="entry name" value="Pectin_lyas_fold"/>
</dbReference>
<dbReference type="PANTHER" id="PTHR42970:SF1">
    <property type="entry name" value="PECTATE LYASE C-RELATED"/>
    <property type="match status" value="1"/>
</dbReference>
<accession>A0A5C5YRK5</accession>
<feature type="chain" id="PRO_5023151171" description="Pectate lyase" evidence="4">
    <location>
        <begin position="21"/>
        <end position="718"/>
    </location>
</feature>
<dbReference type="RefSeq" id="WP_146585248.1">
    <property type="nucleotide sequence ID" value="NZ_SJPO01000003.1"/>
</dbReference>
<evidence type="ECO:0000256" key="4">
    <source>
        <dbReference type="SAM" id="SignalP"/>
    </source>
</evidence>
<dbReference type="GO" id="GO:0046872">
    <property type="term" value="F:metal ion binding"/>
    <property type="evidence" value="ECO:0007669"/>
    <property type="project" value="UniProtKB-KW"/>
</dbReference>
<keyword evidence="6" id="KW-1185">Reference proteome</keyword>